<protein>
    <submittedName>
        <fullName evidence="4">Arsenate reductase</fullName>
        <ecNumber evidence="4">1.20.4.1</ecNumber>
    </submittedName>
</protein>
<dbReference type="InterPro" id="IPR036249">
    <property type="entry name" value="Thioredoxin-like_sf"/>
</dbReference>
<dbReference type="Gene3D" id="3.40.30.10">
    <property type="entry name" value="Glutaredoxin"/>
    <property type="match status" value="1"/>
</dbReference>
<reference evidence="4 5" key="1">
    <citation type="submission" date="2019-02" db="EMBL/GenBank/DDBJ databases">
        <title>Deep-cultivation of Planctomycetes and their phenomic and genomic characterization uncovers novel biology.</title>
        <authorList>
            <person name="Wiegand S."/>
            <person name="Jogler M."/>
            <person name="Boedeker C."/>
            <person name="Pinto D."/>
            <person name="Vollmers J."/>
            <person name="Rivas-Marin E."/>
            <person name="Kohn T."/>
            <person name="Peeters S.H."/>
            <person name="Heuer A."/>
            <person name="Rast P."/>
            <person name="Oberbeckmann S."/>
            <person name="Bunk B."/>
            <person name="Jeske O."/>
            <person name="Meyerdierks A."/>
            <person name="Storesund J.E."/>
            <person name="Kallscheuer N."/>
            <person name="Luecker S."/>
            <person name="Lage O.M."/>
            <person name="Pohl T."/>
            <person name="Merkel B.J."/>
            <person name="Hornburger P."/>
            <person name="Mueller R.-W."/>
            <person name="Bruemmer F."/>
            <person name="Labrenz M."/>
            <person name="Spormann A.M."/>
            <person name="Op Den Camp H."/>
            <person name="Overmann J."/>
            <person name="Amann R."/>
            <person name="Jetten M.S.M."/>
            <person name="Mascher T."/>
            <person name="Medema M.H."/>
            <person name="Devos D.P."/>
            <person name="Kaster A.-K."/>
            <person name="Ovreas L."/>
            <person name="Rohde M."/>
            <person name="Galperin M.Y."/>
            <person name="Jogler C."/>
        </authorList>
    </citation>
    <scope>NUCLEOTIDE SEQUENCE [LARGE SCALE GENOMIC DNA]</scope>
    <source>
        <strain evidence="4 5">CA85</strain>
    </source>
</reference>
<evidence type="ECO:0000256" key="3">
    <source>
        <dbReference type="PROSITE-ProRule" id="PRU01282"/>
    </source>
</evidence>
<dbReference type="EC" id="1.20.4.1" evidence="4"/>
<dbReference type="EMBL" id="SJPK01000053">
    <property type="protein sequence ID" value="TWT50055.1"/>
    <property type="molecule type" value="Genomic_DNA"/>
</dbReference>
<evidence type="ECO:0000313" key="4">
    <source>
        <dbReference type="EMBL" id="TWT50055.1"/>
    </source>
</evidence>
<dbReference type="SUPFAM" id="SSF52833">
    <property type="entry name" value="Thioredoxin-like"/>
    <property type="match status" value="1"/>
</dbReference>
<dbReference type="Proteomes" id="UP000318053">
    <property type="component" value="Unassembled WGS sequence"/>
</dbReference>
<keyword evidence="5" id="KW-1185">Reference proteome</keyword>
<sequence length="140" mass="15629">MIACIVPGRKPGHFVVPSEKIELMTKIYHNPRCAKSRAAVELLESRGIEFDIVKYLDDPPNEKELRAIVKMLGISPEKLVRKGEKLFKELGLGGKSLTDAQWIEVMVEHPKLIERPIVIHGAKAAIGRPTENIESILDPS</sequence>
<dbReference type="Pfam" id="PF03960">
    <property type="entry name" value="ArsC"/>
    <property type="match status" value="1"/>
</dbReference>
<accession>A0A5C5WIY5</accession>
<comment type="caution">
    <text evidence="4">The sequence shown here is derived from an EMBL/GenBank/DDBJ whole genome shotgun (WGS) entry which is preliminary data.</text>
</comment>
<dbReference type="PANTHER" id="PTHR30041:SF4">
    <property type="entry name" value="ARSENATE REDUCTASE"/>
    <property type="match status" value="1"/>
</dbReference>
<proteinExistence type="inferred from homology"/>
<comment type="similarity">
    <text evidence="1 3">Belongs to the ArsC family.</text>
</comment>
<dbReference type="NCBIfam" id="TIGR00014">
    <property type="entry name" value="arsC"/>
    <property type="match status" value="1"/>
</dbReference>
<dbReference type="InterPro" id="IPR006660">
    <property type="entry name" value="Arsenate_reductase-like"/>
</dbReference>
<name>A0A5C5WIY5_9BACT</name>
<dbReference type="PANTHER" id="PTHR30041">
    <property type="entry name" value="ARSENATE REDUCTASE"/>
    <property type="match status" value="1"/>
</dbReference>
<dbReference type="AlphaFoldDB" id="A0A5C5WIY5"/>
<dbReference type="GO" id="GO:0008794">
    <property type="term" value="F:arsenate reductase (glutaredoxin) activity"/>
    <property type="evidence" value="ECO:0007669"/>
    <property type="project" value="UniProtKB-EC"/>
</dbReference>
<evidence type="ECO:0000256" key="1">
    <source>
        <dbReference type="ARBA" id="ARBA00007198"/>
    </source>
</evidence>
<dbReference type="InterPro" id="IPR006659">
    <property type="entry name" value="Arsenate_reductase"/>
</dbReference>
<evidence type="ECO:0000256" key="2">
    <source>
        <dbReference type="ARBA" id="ARBA00023002"/>
    </source>
</evidence>
<keyword evidence="2 4" id="KW-0560">Oxidoreductase</keyword>
<gene>
    <name evidence="4" type="primary">arsC</name>
    <name evidence="4" type="ORF">CA85_52720</name>
</gene>
<dbReference type="CDD" id="cd03034">
    <property type="entry name" value="ArsC_ArsC"/>
    <property type="match status" value="1"/>
</dbReference>
<organism evidence="4 5">
    <name type="scientific">Allorhodopirellula solitaria</name>
    <dbReference type="NCBI Taxonomy" id="2527987"/>
    <lineage>
        <taxon>Bacteria</taxon>
        <taxon>Pseudomonadati</taxon>
        <taxon>Planctomycetota</taxon>
        <taxon>Planctomycetia</taxon>
        <taxon>Pirellulales</taxon>
        <taxon>Pirellulaceae</taxon>
        <taxon>Allorhodopirellula</taxon>
    </lineage>
</organism>
<evidence type="ECO:0000313" key="5">
    <source>
        <dbReference type="Proteomes" id="UP000318053"/>
    </source>
</evidence>
<dbReference type="PROSITE" id="PS51353">
    <property type="entry name" value="ARSC"/>
    <property type="match status" value="1"/>
</dbReference>